<protein>
    <submittedName>
        <fullName evidence="2">Uncharacterized protein</fullName>
    </submittedName>
</protein>
<name>A0AAN8MW54_9PEZI</name>
<accession>A0AAN8MW54</accession>
<evidence type="ECO:0000256" key="1">
    <source>
        <dbReference type="SAM" id="MobiDB-lite"/>
    </source>
</evidence>
<feature type="compositionally biased region" description="Basic residues" evidence="1">
    <location>
        <begin position="110"/>
        <end position="119"/>
    </location>
</feature>
<dbReference type="AlphaFoldDB" id="A0AAN8MW54"/>
<evidence type="ECO:0000313" key="2">
    <source>
        <dbReference type="EMBL" id="KAK6342564.1"/>
    </source>
</evidence>
<evidence type="ECO:0000313" key="3">
    <source>
        <dbReference type="Proteomes" id="UP001313282"/>
    </source>
</evidence>
<dbReference type="Proteomes" id="UP001313282">
    <property type="component" value="Unassembled WGS sequence"/>
</dbReference>
<organism evidence="2 3">
    <name type="scientific">Orbilia javanica</name>
    <dbReference type="NCBI Taxonomy" id="47235"/>
    <lineage>
        <taxon>Eukaryota</taxon>
        <taxon>Fungi</taxon>
        <taxon>Dikarya</taxon>
        <taxon>Ascomycota</taxon>
        <taxon>Pezizomycotina</taxon>
        <taxon>Orbiliomycetes</taxon>
        <taxon>Orbiliales</taxon>
        <taxon>Orbiliaceae</taxon>
        <taxon>Orbilia</taxon>
    </lineage>
</organism>
<feature type="region of interest" description="Disordered" evidence="1">
    <location>
        <begin position="1"/>
        <end position="119"/>
    </location>
</feature>
<proteinExistence type="predicted"/>
<sequence length="119" mass="13335">MGERERGRERDGGRDDDAGDDSDYNDNDDDGDDGRREDDDDDDDDGDGDGDGEEDDGREGTGEIVTALVHRVRRATERSMAWHGNGIVDSVDRKDGWQSDQHSAEFGLRNHSRKQRRNG</sequence>
<feature type="compositionally biased region" description="Acidic residues" evidence="1">
    <location>
        <begin position="17"/>
        <end position="57"/>
    </location>
</feature>
<feature type="compositionally biased region" description="Basic and acidic residues" evidence="1">
    <location>
        <begin position="1"/>
        <end position="16"/>
    </location>
</feature>
<keyword evidence="3" id="KW-1185">Reference proteome</keyword>
<gene>
    <name evidence="2" type="ORF">TWF718_007966</name>
</gene>
<reference evidence="2 3" key="1">
    <citation type="submission" date="2019-10" db="EMBL/GenBank/DDBJ databases">
        <authorList>
            <person name="Palmer J.M."/>
        </authorList>
    </citation>
    <scope>NUCLEOTIDE SEQUENCE [LARGE SCALE GENOMIC DNA]</scope>
    <source>
        <strain evidence="2 3">TWF718</strain>
    </source>
</reference>
<comment type="caution">
    <text evidence="2">The sequence shown here is derived from an EMBL/GenBank/DDBJ whole genome shotgun (WGS) entry which is preliminary data.</text>
</comment>
<dbReference type="EMBL" id="JAVHNR010000005">
    <property type="protein sequence ID" value="KAK6342564.1"/>
    <property type="molecule type" value="Genomic_DNA"/>
</dbReference>